<evidence type="ECO:0000313" key="3">
    <source>
        <dbReference type="Proteomes" id="UP000034175"/>
    </source>
</evidence>
<reference evidence="2 3" key="1">
    <citation type="journal article" date="2015" name="Nature">
        <title>rRNA introns, odd ribosomes, and small enigmatic genomes across a large radiation of phyla.</title>
        <authorList>
            <person name="Brown C.T."/>
            <person name="Hug L.A."/>
            <person name="Thomas B.C."/>
            <person name="Sharon I."/>
            <person name="Castelle C.J."/>
            <person name="Singh A."/>
            <person name="Wilkins M.J."/>
            <person name="Williams K.H."/>
            <person name="Banfield J.F."/>
        </authorList>
    </citation>
    <scope>NUCLEOTIDE SEQUENCE [LARGE SCALE GENOMIC DNA]</scope>
</reference>
<organism evidence="2 3">
    <name type="scientific">Candidatus Magasanikbacteria bacterium GW2011_GWA2_46_17</name>
    <dbReference type="NCBI Taxonomy" id="1619042"/>
    <lineage>
        <taxon>Bacteria</taxon>
        <taxon>Candidatus Magasanikiibacteriota</taxon>
    </lineage>
</organism>
<dbReference type="InterPro" id="IPR015946">
    <property type="entry name" value="KH_dom-like_a/b"/>
</dbReference>
<gene>
    <name evidence="2" type="ORF">UX39_C0008G0036</name>
</gene>
<comment type="caution">
    <text evidence="2">The sequence shown here is derived from an EMBL/GenBank/DDBJ whole genome shotgun (WGS) entry which is preliminary data.</text>
</comment>
<dbReference type="GO" id="GO:0003723">
    <property type="term" value="F:RNA binding"/>
    <property type="evidence" value="ECO:0007669"/>
    <property type="project" value="InterPro"/>
</dbReference>
<dbReference type="EMBL" id="LCMA01000008">
    <property type="protein sequence ID" value="KKU26573.1"/>
    <property type="molecule type" value="Genomic_DNA"/>
</dbReference>
<dbReference type="Gene3D" id="3.30.300.20">
    <property type="match status" value="1"/>
</dbReference>
<evidence type="ECO:0000259" key="1">
    <source>
        <dbReference type="PROSITE" id="PS51061"/>
    </source>
</evidence>
<dbReference type="SMART" id="SM00393">
    <property type="entry name" value="R3H"/>
    <property type="match status" value="1"/>
</dbReference>
<dbReference type="PANTHER" id="PTHR35800:SF1">
    <property type="entry name" value="RNA-BINDING PROTEIN KHPB"/>
    <property type="match status" value="1"/>
</dbReference>
<feature type="domain" description="R3H" evidence="1">
    <location>
        <begin position="87"/>
        <end position="153"/>
    </location>
</feature>
<evidence type="ECO:0000313" key="2">
    <source>
        <dbReference type="EMBL" id="KKU26573.1"/>
    </source>
</evidence>
<dbReference type="InterPro" id="IPR039247">
    <property type="entry name" value="KhpB"/>
</dbReference>
<dbReference type="SUPFAM" id="SSF82708">
    <property type="entry name" value="R3H domain"/>
    <property type="match status" value="1"/>
</dbReference>
<proteinExistence type="predicted"/>
<dbReference type="Proteomes" id="UP000034175">
    <property type="component" value="Unassembled WGS sequence"/>
</dbReference>
<dbReference type="Pfam" id="PF01424">
    <property type="entry name" value="R3H"/>
    <property type="match status" value="1"/>
</dbReference>
<sequence length="157" mass="17873">MDHTKTKKIIEDTLKFMGVSFQTVEKVDSADSKHDRFMIRTEESALLIGSKGENLGALNYIVKRIVSKTLPPESEAKFFIDVNEYHEKALESVKAKAKIMSERARSFKSDVELEPMSSYERMLIHSFLEGAPDIKTESRGEGATRRVVIKYVQQTNN</sequence>
<dbReference type="InterPro" id="IPR001374">
    <property type="entry name" value="R3H_dom"/>
</dbReference>
<name>A0A0G1R941_9BACT</name>
<dbReference type="PROSITE" id="PS51061">
    <property type="entry name" value="R3H"/>
    <property type="match status" value="1"/>
</dbReference>
<protein>
    <submittedName>
        <fullName evidence="2">Jag protein</fullName>
    </submittedName>
</protein>
<dbReference type="Gene3D" id="3.30.1370.50">
    <property type="entry name" value="R3H-like domain"/>
    <property type="match status" value="1"/>
</dbReference>
<dbReference type="PANTHER" id="PTHR35800">
    <property type="entry name" value="PROTEIN JAG"/>
    <property type="match status" value="1"/>
</dbReference>
<accession>A0A0G1R941</accession>
<dbReference type="InterPro" id="IPR036867">
    <property type="entry name" value="R3H_dom_sf"/>
</dbReference>
<dbReference type="AlphaFoldDB" id="A0A0G1R941"/>